<dbReference type="Gene3D" id="1.10.10.10">
    <property type="entry name" value="Winged helix-like DNA-binding domain superfamily/Winged helix DNA-binding domain"/>
    <property type="match status" value="1"/>
</dbReference>
<dbReference type="Pfam" id="PF00126">
    <property type="entry name" value="HTH_1"/>
    <property type="match status" value="1"/>
</dbReference>
<keyword evidence="3" id="KW-0238">DNA-binding</keyword>
<dbReference type="PROSITE" id="PS50931">
    <property type="entry name" value="HTH_LYSR"/>
    <property type="match status" value="1"/>
</dbReference>
<dbReference type="SUPFAM" id="SSF53850">
    <property type="entry name" value="Periplasmic binding protein-like II"/>
    <property type="match status" value="1"/>
</dbReference>
<keyword evidence="4" id="KW-0804">Transcription</keyword>
<dbReference type="CDD" id="cd08414">
    <property type="entry name" value="PBP2_LTTR_aromatics_like"/>
    <property type="match status" value="1"/>
</dbReference>
<dbReference type="InterPro" id="IPR036390">
    <property type="entry name" value="WH_DNA-bd_sf"/>
</dbReference>
<reference evidence="6 7" key="1">
    <citation type="submission" date="2018-08" db="EMBL/GenBank/DDBJ databases">
        <authorList>
            <consortium name="Pathogen Informatics"/>
        </authorList>
    </citation>
    <scope>NUCLEOTIDE SEQUENCE [LARGE SCALE GENOMIC DNA]</scope>
    <source>
        <strain evidence="6 7">EuSCAPE_TR218</strain>
    </source>
</reference>
<evidence type="ECO:0000256" key="4">
    <source>
        <dbReference type="ARBA" id="ARBA00023163"/>
    </source>
</evidence>
<dbReference type="InterPro" id="IPR005119">
    <property type="entry name" value="LysR_subst-bd"/>
</dbReference>
<name>A0ABD7PDA6_KLEVA</name>
<evidence type="ECO:0000256" key="2">
    <source>
        <dbReference type="ARBA" id="ARBA00023015"/>
    </source>
</evidence>
<gene>
    <name evidence="6" type="primary">hcaR_6</name>
    <name evidence="6" type="ORF">SAMEA3729809_05060</name>
</gene>
<evidence type="ECO:0000256" key="1">
    <source>
        <dbReference type="ARBA" id="ARBA00009437"/>
    </source>
</evidence>
<dbReference type="InterPro" id="IPR036388">
    <property type="entry name" value="WH-like_DNA-bd_sf"/>
</dbReference>
<dbReference type="EMBL" id="UKAS01000029">
    <property type="protein sequence ID" value="SXF98522.1"/>
    <property type="molecule type" value="Genomic_DNA"/>
</dbReference>
<dbReference type="AlphaFoldDB" id="A0ABD7PDA6"/>
<dbReference type="RefSeq" id="WP_110212542.1">
    <property type="nucleotide sequence ID" value="NZ_JAHKCA010000007.1"/>
</dbReference>
<comment type="caution">
    <text evidence="6">The sequence shown here is derived from an EMBL/GenBank/DDBJ whole genome shotgun (WGS) entry which is preliminary data.</text>
</comment>
<keyword evidence="2" id="KW-0805">Transcription regulation</keyword>
<evidence type="ECO:0000313" key="7">
    <source>
        <dbReference type="Proteomes" id="UP000258928"/>
    </source>
</evidence>
<sequence>MELQQIRCFIAVAEELHFGHAAQKLDMLPSALGRYIKLLEEDLGLRLLTRSTRNVSLTQHGELFLAEAIEIIHQADDLQQRFQKMARRNAGQLRIGAIDSAAVNLVPQILTIFRNRFPDIVLHVMEDKTSRLLPKLKTGRLDLVFIRPGGQLDPSLEQQILFYESAVLVVSDEHPLASRDVIHLEDLADVTLIVPERRVRPHSYDLTVSLFENSGIKPHLIQIADEKQTIINMVASQIGAAIMPRWISRMSALNVRFINLAPELGDACKKLPIAAAWIRETRDEARDTLMNIVIQELDVIAGQY</sequence>
<dbReference type="InterPro" id="IPR000847">
    <property type="entry name" value="LysR_HTH_N"/>
</dbReference>
<dbReference type="PANTHER" id="PTHR30346">
    <property type="entry name" value="TRANSCRIPTIONAL DUAL REGULATOR HCAR-RELATED"/>
    <property type="match status" value="1"/>
</dbReference>
<evidence type="ECO:0000259" key="5">
    <source>
        <dbReference type="PROSITE" id="PS50931"/>
    </source>
</evidence>
<dbReference type="Pfam" id="PF03466">
    <property type="entry name" value="LysR_substrate"/>
    <property type="match status" value="1"/>
</dbReference>
<evidence type="ECO:0000256" key="3">
    <source>
        <dbReference type="ARBA" id="ARBA00023125"/>
    </source>
</evidence>
<feature type="domain" description="HTH lysR-type" evidence="5">
    <location>
        <begin position="1"/>
        <end position="58"/>
    </location>
</feature>
<proteinExistence type="inferred from homology"/>
<comment type="similarity">
    <text evidence="1">Belongs to the LysR transcriptional regulatory family.</text>
</comment>
<protein>
    <submittedName>
        <fullName evidence="6">LysR family transcriptional regulator</fullName>
    </submittedName>
</protein>
<accession>A0ABD7PDA6</accession>
<dbReference type="FunFam" id="1.10.10.10:FF:000001">
    <property type="entry name" value="LysR family transcriptional regulator"/>
    <property type="match status" value="1"/>
</dbReference>
<dbReference type="PANTHER" id="PTHR30346:SF0">
    <property type="entry name" value="HCA OPERON TRANSCRIPTIONAL ACTIVATOR HCAR"/>
    <property type="match status" value="1"/>
</dbReference>
<dbReference type="GO" id="GO:0003677">
    <property type="term" value="F:DNA binding"/>
    <property type="evidence" value="ECO:0007669"/>
    <property type="project" value="UniProtKB-KW"/>
</dbReference>
<organism evidence="6 7">
    <name type="scientific">Klebsiella variicola</name>
    <dbReference type="NCBI Taxonomy" id="244366"/>
    <lineage>
        <taxon>Bacteria</taxon>
        <taxon>Pseudomonadati</taxon>
        <taxon>Pseudomonadota</taxon>
        <taxon>Gammaproteobacteria</taxon>
        <taxon>Enterobacterales</taxon>
        <taxon>Enterobacteriaceae</taxon>
        <taxon>Klebsiella/Raoultella group</taxon>
        <taxon>Klebsiella</taxon>
        <taxon>Klebsiella pneumoniae complex</taxon>
    </lineage>
</organism>
<dbReference type="Proteomes" id="UP000258928">
    <property type="component" value="Unassembled WGS sequence"/>
</dbReference>
<evidence type="ECO:0000313" key="6">
    <source>
        <dbReference type="EMBL" id="SXF98522.1"/>
    </source>
</evidence>
<dbReference type="Gene3D" id="3.40.190.10">
    <property type="entry name" value="Periplasmic binding protein-like II"/>
    <property type="match status" value="2"/>
</dbReference>
<dbReference type="SUPFAM" id="SSF46785">
    <property type="entry name" value="Winged helix' DNA-binding domain"/>
    <property type="match status" value="1"/>
</dbReference>